<dbReference type="InterPro" id="IPR041261">
    <property type="entry name" value="R2K_2"/>
</dbReference>
<dbReference type="Proteomes" id="UP000223891">
    <property type="component" value="Segment"/>
</dbReference>
<dbReference type="EMBL" id="KU574722">
    <property type="protein sequence ID" value="AMM43949.1"/>
    <property type="molecule type" value="Genomic_DNA"/>
</dbReference>
<keyword evidence="3" id="KW-1185">Reference proteome</keyword>
<dbReference type="Gene3D" id="3.30.470.20">
    <property type="entry name" value="ATP-grasp fold, B domain"/>
    <property type="match status" value="1"/>
</dbReference>
<feature type="domain" description="ATP-grasp" evidence="1">
    <location>
        <begin position="106"/>
        <end position="253"/>
    </location>
</feature>
<evidence type="ECO:0000313" key="2">
    <source>
        <dbReference type="EMBL" id="AMM43949.1"/>
    </source>
</evidence>
<proteinExistence type="predicted"/>
<evidence type="ECO:0000259" key="1">
    <source>
        <dbReference type="Pfam" id="PF18299"/>
    </source>
</evidence>
<reference evidence="3" key="1">
    <citation type="submission" date="2016-01" db="EMBL/GenBank/DDBJ databases">
        <title>Isolation and Characterization of Enterobacteria phage CBB.</title>
        <authorList>
            <person name="Buttimer C.T.H."/>
            <person name="Hendrix H."/>
            <person name="Alexandre H."/>
            <person name="O'Mahony J."/>
            <person name="Lavigne R."/>
            <person name="Coffey A."/>
        </authorList>
    </citation>
    <scope>NUCLEOTIDE SEQUENCE [LARGE SCALE GENOMIC DNA]</scope>
</reference>
<gene>
    <name evidence="2" type="ORF">CBB_386</name>
</gene>
<accession>A0A1L2CVC3</accession>
<dbReference type="Pfam" id="PF18299">
    <property type="entry name" value="R2K_2"/>
    <property type="match status" value="1"/>
</dbReference>
<sequence length="263" mass="30178">MHFLIMDKYFNEDGFRIMKEYMVQNNIPHTSVKPVPFINIFVPEDVNDYSDSTYEKYFDKSIPTMSFGSYALAHQLIEAGYTPGGYINDNHNIEIQMREWGSENFLNGNCIFTTMGEIENPGWDNIFIRPVHDTKVMVARVMEQRNFNAEVDAFFSFYGDPEFEVLLAEAQEILAEYRLFIVNGKVVSHSLYKVRGTFCINPEVPKEIIDIAEELCTKWVPADAFVMDFAETDNGFKVLEVNNINCAGFYAANIPAIVEAFRA</sequence>
<protein>
    <recommendedName>
        <fullName evidence="1">ATP-grasp domain-containing protein</fullName>
    </recommendedName>
</protein>
<organism evidence="2 3">
    <name type="scientific">Pectobacterium phage vB_PcaM_CBB</name>
    <dbReference type="NCBI Taxonomy" id="2772511"/>
    <lineage>
        <taxon>Viruses</taxon>
        <taxon>Duplodnaviria</taxon>
        <taxon>Heunggongvirae</taxon>
        <taxon>Uroviricota</taxon>
        <taxon>Caudoviricetes</taxon>
        <taxon>Mimasvirus</taxon>
        <taxon>Mimasvirus CBB</taxon>
    </lineage>
</organism>
<name>A0A1L2CVC3_9CAUD</name>
<dbReference type="SUPFAM" id="SSF56059">
    <property type="entry name" value="Glutathione synthetase ATP-binding domain-like"/>
    <property type="match status" value="1"/>
</dbReference>
<evidence type="ECO:0000313" key="3">
    <source>
        <dbReference type="Proteomes" id="UP000223891"/>
    </source>
</evidence>